<protein>
    <submittedName>
        <fullName evidence="1">Uncharacterized beta-barrel protein YwiB, DUF1934 family</fullName>
    </submittedName>
</protein>
<dbReference type="InterPro" id="IPR012674">
    <property type="entry name" value="Calycin"/>
</dbReference>
<dbReference type="Gene3D" id="2.40.128.20">
    <property type="match status" value="1"/>
</dbReference>
<organism evidence="1 2">
    <name type="scientific">Alkalicoccus daliensis</name>
    <dbReference type="NCBI Taxonomy" id="745820"/>
    <lineage>
        <taxon>Bacteria</taxon>
        <taxon>Bacillati</taxon>
        <taxon>Bacillota</taxon>
        <taxon>Bacilli</taxon>
        <taxon>Bacillales</taxon>
        <taxon>Bacillaceae</taxon>
        <taxon>Alkalicoccus</taxon>
    </lineage>
</organism>
<sequence length="147" mass="16942">MTENSMPVDIKIRTTIRDGKQKERHSMDAFGHLSWRGGLIVLRFQEPREDSEQKTMQTMQLRDGRLSVKRDGAISMNQRFVEGVKTEGTYRSPYGPMHMITDTESIQYTWDDEKKKGIISLIYVLTLQGSKTGTYSMEIVFEEGEKA</sequence>
<reference evidence="2" key="1">
    <citation type="submission" date="2016-10" db="EMBL/GenBank/DDBJ databases">
        <authorList>
            <person name="Varghese N."/>
            <person name="Submissions S."/>
        </authorList>
    </citation>
    <scope>NUCLEOTIDE SEQUENCE [LARGE SCALE GENOMIC DNA]</scope>
    <source>
        <strain evidence="2">CGMCC 1.10369</strain>
    </source>
</reference>
<keyword evidence="2" id="KW-1185">Reference proteome</keyword>
<dbReference type="SUPFAM" id="SSF50814">
    <property type="entry name" value="Lipocalins"/>
    <property type="match status" value="1"/>
</dbReference>
<dbReference type="AlphaFoldDB" id="A0A1H0L1S6"/>
<dbReference type="Pfam" id="PF09148">
    <property type="entry name" value="DUF1934"/>
    <property type="match status" value="1"/>
</dbReference>
<name>A0A1H0L1S6_9BACI</name>
<evidence type="ECO:0000313" key="1">
    <source>
        <dbReference type="EMBL" id="SDO61996.1"/>
    </source>
</evidence>
<accession>A0A1H0L1S6</accession>
<dbReference type="RefSeq" id="WP_090844715.1">
    <property type="nucleotide sequence ID" value="NZ_FNIL01000023.1"/>
</dbReference>
<dbReference type="EMBL" id="FNIL01000023">
    <property type="protein sequence ID" value="SDO61996.1"/>
    <property type="molecule type" value="Genomic_DNA"/>
</dbReference>
<proteinExistence type="predicted"/>
<dbReference type="InterPro" id="IPR015231">
    <property type="entry name" value="DUF1934"/>
</dbReference>
<dbReference type="STRING" id="745820.SAMN04488053_1232"/>
<dbReference type="Proteomes" id="UP000198778">
    <property type="component" value="Unassembled WGS sequence"/>
</dbReference>
<dbReference type="OrthoDB" id="2352933at2"/>
<evidence type="ECO:0000313" key="2">
    <source>
        <dbReference type="Proteomes" id="UP000198778"/>
    </source>
</evidence>
<gene>
    <name evidence="1" type="ORF">SAMN04488053_1232</name>
</gene>